<evidence type="ECO:0000313" key="7">
    <source>
        <dbReference type="EMBL" id="NYB74658.1"/>
    </source>
</evidence>
<feature type="transmembrane region" description="Helical" evidence="6">
    <location>
        <begin position="1307"/>
        <end position="1333"/>
    </location>
</feature>
<comment type="subcellular location">
    <subcellularLocation>
        <location evidence="1">Endomembrane system</location>
    </subcellularLocation>
</comment>
<dbReference type="PANTHER" id="PTHR35791">
    <property type="entry name" value="UPF0754 MEMBRANE PROTEIN YHEB"/>
    <property type="match status" value="1"/>
</dbReference>
<dbReference type="InterPro" id="IPR007383">
    <property type="entry name" value="DUF445"/>
</dbReference>
<dbReference type="RefSeq" id="WP_179238365.1">
    <property type="nucleotide sequence ID" value="NZ_JACBNQ010000012.1"/>
</dbReference>
<comment type="caution">
    <text evidence="7">The sequence shown here is derived from an EMBL/GenBank/DDBJ whole genome shotgun (WGS) entry which is preliminary data.</text>
</comment>
<evidence type="ECO:0000313" key="8">
    <source>
        <dbReference type="Proteomes" id="UP000611629"/>
    </source>
</evidence>
<evidence type="ECO:0000256" key="4">
    <source>
        <dbReference type="ARBA" id="ARBA00022989"/>
    </source>
</evidence>
<keyword evidence="5 6" id="KW-0472">Membrane</keyword>
<dbReference type="GO" id="GO:0012505">
    <property type="term" value="C:endomembrane system"/>
    <property type="evidence" value="ECO:0007669"/>
    <property type="project" value="UniProtKB-SubCell"/>
</dbReference>
<evidence type="ECO:0000256" key="1">
    <source>
        <dbReference type="ARBA" id="ARBA00004308"/>
    </source>
</evidence>
<dbReference type="Proteomes" id="UP000611629">
    <property type="component" value="Unassembled WGS sequence"/>
</dbReference>
<dbReference type="PANTHER" id="PTHR35791:SF1">
    <property type="entry name" value="UPF0754 MEMBRANE PROTEIN YHEB"/>
    <property type="match status" value="1"/>
</dbReference>
<feature type="transmembrane region" description="Helical" evidence="6">
    <location>
        <begin position="641"/>
        <end position="659"/>
    </location>
</feature>
<reference evidence="7" key="1">
    <citation type="submission" date="2020-07" db="EMBL/GenBank/DDBJ databases">
        <title>Genomic analysis of a strain of Sedimentibacter Hydroxybenzoicus DSM7310.</title>
        <authorList>
            <person name="Ma S."/>
        </authorList>
    </citation>
    <scope>NUCLEOTIDE SEQUENCE</scope>
    <source>
        <strain evidence="7">DSM 7310</strain>
    </source>
</reference>
<keyword evidence="3 6" id="KW-0812">Transmembrane</keyword>
<comment type="similarity">
    <text evidence="2">Belongs to the UPF0754 family.</text>
</comment>
<name>A0A974BK41_SEDHY</name>
<evidence type="ECO:0000256" key="3">
    <source>
        <dbReference type="ARBA" id="ARBA00022692"/>
    </source>
</evidence>
<dbReference type="Pfam" id="PF04286">
    <property type="entry name" value="DUF445"/>
    <property type="match status" value="2"/>
</dbReference>
<organism evidence="7 8">
    <name type="scientific">Sedimentibacter hydroxybenzoicus DSM 7310</name>
    <dbReference type="NCBI Taxonomy" id="1123245"/>
    <lineage>
        <taxon>Bacteria</taxon>
        <taxon>Bacillati</taxon>
        <taxon>Bacillota</taxon>
        <taxon>Tissierellia</taxon>
        <taxon>Sedimentibacter</taxon>
    </lineage>
</organism>
<sequence>MNNIVLNYIIQAVLGGASGYITNDYAINMLFKEYTPLKIGGVIKKTRGEFIERLSSMVENDIINKDKLQEILSDENFKIKFENLTADFYNNCMDDAVGSDTWDKIITDDTDKFVRNLIIEHSPKIFELLIKNFDIKEFLNDNQLNSISGFFYNALLEIFESSENIMGNVLLSIYNDNLKLTPDNITDKKLSQQIVLNIVNSLKDNIVKCDDLEIKKLLYLTGIEKAVKESVHILLDKQVHEVINISNELIVKIEDMSLSYINSDKGYRFIFNLCTSLFDYGKSINKTTSELLDSNFEENLKHYLIEAIPGITEKIVDWIKENSSSIDKLLEDSIDEVIKESDGLKAKLLSTIKNAYLSNLSKKYSIVDKIVAYVESNTEPEKLSIYLSAKIVDVMNNITIREFIEEAETNGLTPHKCTELIIVYLNNNFTKILNQSVLFIKDIKISSLFPFSSSNGELIDKSIFEFKELCSSQNVQDFFTEKFSLYTDNFLSAKLEDLLPEEKINNLSLNLNSFIVHEIKHNKDIIIKWICRQINNIADNLDINLSNETISFFNEELYKKYEVYSMNLRNTELYFAIDKLKSIDNIADNSSDYLRSYATKNTDTILKDSIKLVVTDNLNKLNDDELVDLANDFIGRELKPIMFFGGALGFIAGLILAVFQNKALNPQEISFANMILYAFVGFITNVIAINMIFKPYKENKLISKIPFFRNFSLGYIVKNQKTFAEKISYFIDSSLLNKKSIGNLFEKHEENIKSSFIKTAADNDYKVLKDLLSNNKINIVSKVFSFSKNKIRNNLNSLCNFLYKVSKIKSSSVTDNVKLFKNYYHSFLNTKYISKGIYSFFNSKRYIKLNFINDFTSGFIDNFSENNFKNNLYKFEEKYKKFNNKKVNEILSRNQLKYSEEFISKKISSIILSQNIRDKMFQNASLLLNKSIDKDNNIGEIFDGKIKNYIDSHLPDLTEGIINMLNKSIQSNKARVTLMVQSEIKNHLGFIEKGMYSLMGGDEIIDELLKKIITSKIPVYLELKKHEINNIISITVDEKLYKTKLEILFSIVNKLKIKELVDSYVLDKSEKIENIIKTKTSNLVNISENIEIGSILGLLRFNNIQTAYDVYGTELDAFASIISENIKENKNDIISFLTELVKISHNDIFKNIKYENIENSVDKLVNQLNKNNSIEKIMDEFINCYTNNNKDKIIGQILNEDEFIASLKNYIIRFVESNENEKILKNIFIETMDTAVSNNLDFISRNSKDYLFNIFIDSTINSLKRNLDEILKSVEFDKIAKEEIEKMEPEKIHKMFNSFSEKYFRRLMIYGFGGFVFGINVYIGMSLTALKIVSQLISKDR</sequence>
<feature type="transmembrane region" description="Helical" evidence="6">
    <location>
        <begin position="671"/>
        <end position="693"/>
    </location>
</feature>
<accession>A0A974BK41</accession>
<dbReference type="EMBL" id="JACBNQ010000012">
    <property type="protein sequence ID" value="NYB74658.1"/>
    <property type="molecule type" value="Genomic_DNA"/>
</dbReference>
<evidence type="ECO:0000256" key="5">
    <source>
        <dbReference type="ARBA" id="ARBA00023136"/>
    </source>
</evidence>
<keyword evidence="4 6" id="KW-1133">Transmembrane helix</keyword>
<proteinExistence type="inferred from homology"/>
<protein>
    <submittedName>
        <fullName evidence="7">DUF445 family protein</fullName>
    </submittedName>
</protein>
<keyword evidence="8" id="KW-1185">Reference proteome</keyword>
<evidence type="ECO:0000256" key="6">
    <source>
        <dbReference type="SAM" id="Phobius"/>
    </source>
</evidence>
<evidence type="ECO:0000256" key="2">
    <source>
        <dbReference type="ARBA" id="ARBA00008053"/>
    </source>
</evidence>
<gene>
    <name evidence="7" type="ORF">HZF24_10975</name>
</gene>